<organism evidence="1">
    <name type="scientific">Chrysotila carterae</name>
    <name type="common">Marine alga</name>
    <name type="synonym">Syracosphaera carterae</name>
    <dbReference type="NCBI Taxonomy" id="13221"/>
    <lineage>
        <taxon>Eukaryota</taxon>
        <taxon>Haptista</taxon>
        <taxon>Haptophyta</taxon>
        <taxon>Prymnesiophyceae</taxon>
        <taxon>Isochrysidales</taxon>
        <taxon>Isochrysidaceae</taxon>
        <taxon>Chrysotila</taxon>
    </lineage>
</organism>
<name>A0A7S4B1Y0_CHRCT</name>
<evidence type="ECO:0000313" key="1">
    <source>
        <dbReference type="EMBL" id="CAE0751212.1"/>
    </source>
</evidence>
<protein>
    <submittedName>
        <fullName evidence="1">Uncharacterized protein</fullName>
    </submittedName>
</protein>
<proteinExistence type="predicted"/>
<dbReference type="EMBL" id="HBIZ01006658">
    <property type="protein sequence ID" value="CAE0751212.1"/>
    <property type="molecule type" value="Transcribed_RNA"/>
</dbReference>
<gene>
    <name evidence="1" type="ORF">PCAR00345_LOCUS3797</name>
</gene>
<sequence length="103" mass="11782">MPPLQPCRRQQLFLLLYYPSNPTITPPSYPYPVPQKTRGFPPSRPSPFFTAVTFSKYHAFHATLLSSLSTWPAAGWRQLETCKAGTCRNAARRQRIQSKEDRA</sequence>
<reference evidence="1" key="1">
    <citation type="submission" date="2021-01" db="EMBL/GenBank/DDBJ databases">
        <authorList>
            <person name="Corre E."/>
            <person name="Pelletier E."/>
            <person name="Niang G."/>
            <person name="Scheremetjew M."/>
            <person name="Finn R."/>
            <person name="Kale V."/>
            <person name="Holt S."/>
            <person name="Cochrane G."/>
            <person name="Meng A."/>
            <person name="Brown T."/>
            <person name="Cohen L."/>
        </authorList>
    </citation>
    <scope>NUCLEOTIDE SEQUENCE</scope>
    <source>
        <strain evidence="1">CCMP645</strain>
    </source>
</reference>
<accession>A0A7S4B1Y0</accession>
<dbReference type="AlphaFoldDB" id="A0A7S4B1Y0"/>